<reference evidence="3" key="1">
    <citation type="submission" date="2018-06" db="EMBL/GenBank/DDBJ databases">
        <authorList>
            <person name="Zhirakovskaya E."/>
        </authorList>
    </citation>
    <scope>NUCLEOTIDE SEQUENCE</scope>
</reference>
<dbReference type="AlphaFoldDB" id="A0A3B0UR79"/>
<dbReference type="PROSITE" id="PS51257">
    <property type="entry name" value="PROKAR_LIPOPROTEIN"/>
    <property type="match status" value="1"/>
</dbReference>
<dbReference type="GO" id="GO:0004065">
    <property type="term" value="F:arylsulfatase activity"/>
    <property type="evidence" value="ECO:0007669"/>
    <property type="project" value="UniProtKB-EC"/>
</dbReference>
<dbReference type="InterPro" id="IPR000917">
    <property type="entry name" value="Sulfatase_N"/>
</dbReference>
<feature type="domain" description="Sulfatase N-terminal" evidence="2">
    <location>
        <begin position="29"/>
        <end position="369"/>
    </location>
</feature>
<comment type="similarity">
    <text evidence="1">Belongs to the sulfatase family.</text>
</comment>
<sequence length="482" mass="53399">MINTKFLFASLLLSLTLSGCTIGETQGKPNVVIIFIDDMGYADPSCFGNLIVKTPNIDKIAENGLKFTNFYVNSPICSPSRTALTTGKYPMRYRIHSYIAGSKQNQDRAMANFLDPSAPTLARTLQQKGYATGQFGKWHLGGGRDLGNAPFPTEYGYDKSVVCFEGIGNRVLFPGDELSKQSAKLGKGKIIWVPKHKSTGIYVDSALTFIQKNPGKPFFVNLFPNDVHDPHLPDSLILEKYKTITDNPFEQRFFAVLEELDNQVGRFMGKLDELGELDNTIVIFTSDNGPTDWAYYYNPEEYPGNYKGKLYPPGFTGGFYGRKWSLYEGGIRMPFIIQWKGKIPSGATDSTSVVAAFDLFPSICSILGVDIPEGLDGKDKSEALLGHPMEMPEPIMWEYASNPGGSIQPGNAEFRSPNLAIRDGDWKLLINADYSGTQLFNLKADPGEKNNLAEVEKGKVKELADKVIAWRKTMPVEIAVNK</sequence>
<organism evidence="3">
    <name type="scientific">hydrothermal vent metagenome</name>
    <dbReference type="NCBI Taxonomy" id="652676"/>
    <lineage>
        <taxon>unclassified sequences</taxon>
        <taxon>metagenomes</taxon>
        <taxon>ecological metagenomes</taxon>
    </lineage>
</organism>
<name>A0A3B0UR79_9ZZZZ</name>
<dbReference type="InterPro" id="IPR050738">
    <property type="entry name" value="Sulfatase"/>
</dbReference>
<accession>A0A3B0UR79</accession>
<dbReference type="Pfam" id="PF00884">
    <property type="entry name" value="Sulfatase"/>
    <property type="match status" value="1"/>
</dbReference>
<dbReference type="PANTHER" id="PTHR42693:SF33">
    <property type="entry name" value="ARYLSULFATASE"/>
    <property type="match status" value="1"/>
</dbReference>
<evidence type="ECO:0000313" key="3">
    <source>
        <dbReference type="EMBL" id="VAW22166.1"/>
    </source>
</evidence>
<gene>
    <name evidence="3" type="ORF">MNBD_BACTEROID01-1022</name>
</gene>
<dbReference type="Gene3D" id="3.40.720.10">
    <property type="entry name" value="Alkaline Phosphatase, subunit A"/>
    <property type="match status" value="1"/>
</dbReference>
<dbReference type="EC" id="3.1.6.1" evidence="3"/>
<dbReference type="InterPro" id="IPR017850">
    <property type="entry name" value="Alkaline_phosphatase_core_sf"/>
</dbReference>
<evidence type="ECO:0000256" key="1">
    <source>
        <dbReference type="ARBA" id="ARBA00008779"/>
    </source>
</evidence>
<dbReference type="SUPFAM" id="SSF53649">
    <property type="entry name" value="Alkaline phosphatase-like"/>
    <property type="match status" value="1"/>
</dbReference>
<protein>
    <submittedName>
        <fullName evidence="3">Arylsulfatase</fullName>
        <ecNumber evidence="3">3.1.6.1</ecNumber>
    </submittedName>
</protein>
<keyword evidence="3" id="KW-0378">Hydrolase</keyword>
<dbReference type="Gene3D" id="3.30.1120.10">
    <property type="match status" value="1"/>
</dbReference>
<evidence type="ECO:0000259" key="2">
    <source>
        <dbReference type="Pfam" id="PF00884"/>
    </source>
</evidence>
<dbReference type="PANTHER" id="PTHR42693">
    <property type="entry name" value="ARYLSULFATASE FAMILY MEMBER"/>
    <property type="match status" value="1"/>
</dbReference>
<dbReference type="EMBL" id="UOEP01000167">
    <property type="protein sequence ID" value="VAW22166.1"/>
    <property type="molecule type" value="Genomic_DNA"/>
</dbReference>
<proteinExistence type="inferred from homology"/>